<protein>
    <recommendedName>
        <fullName evidence="3">H(+)-transporting two-sector ATPase</fullName>
        <ecNumber evidence="3">7.1.2.2</ecNumber>
    </recommendedName>
    <alternativeName>
        <fullName evidence="15">ATP synthase F1 sector subunit beta</fullName>
    </alternativeName>
    <alternativeName>
        <fullName evidence="14">F-ATPase subunit beta</fullName>
    </alternativeName>
</protein>
<evidence type="ECO:0000256" key="15">
    <source>
        <dbReference type="ARBA" id="ARBA00042742"/>
    </source>
</evidence>
<reference evidence="18" key="1">
    <citation type="submission" date="2022-04" db="EMBL/GenBank/DDBJ databases">
        <title>Carnegiea gigantea Genome sequencing and assembly v2.</title>
        <authorList>
            <person name="Copetti D."/>
            <person name="Sanderson M.J."/>
            <person name="Burquez A."/>
            <person name="Wojciechowski M.F."/>
        </authorList>
    </citation>
    <scope>NUCLEOTIDE SEQUENCE</scope>
    <source>
        <strain evidence="18">SGP5-SGP5p</strain>
        <tissue evidence="18">Aerial part</tissue>
    </source>
</reference>
<dbReference type="InterPro" id="IPR050053">
    <property type="entry name" value="ATPase_alpha/beta_chains"/>
</dbReference>
<dbReference type="SUPFAM" id="SSF52540">
    <property type="entry name" value="P-loop containing nucleoside triphosphate hydrolases"/>
    <property type="match status" value="1"/>
</dbReference>
<evidence type="ECO:0000256" key="1">
    <source>
        <dbReference type="ARBA" id="ARBA00004370"/>
    </source>
</evidence>
<organism evidence="18 19">
    <name type="scientific">Carnegiea gigantea</name>
    <dbReference type="NCBI Taxonomy" id="171969"/>
    <lineage>
        <taxon>Eukaryota</taxon>
        <taxon>Viridiplantae</taxon>
        <taxon>Streptophyta</taxon>
        <taxon>Embryophyta</taxon>
        <taxon>Tracheophyta</taxon>
        <taxon>Spermatophyta</taxon>
        <taxon>Magnoliopsida</taxon>
        <taxon>eudicotyledons</taxon>
        <taxon>Gunneridae</taxon>
        <taxon>Pentapetalae</taxon>
        <taxon>Caryophyllales</taxon>
        <taxon>Cactineae</taxon>
        <taxon>Cactaceae</taxon>
        <taxon>Cactoideae</taxon>
        <taxon>Echinocereeae</taxon>
        <taxon>Carnegiea</taxon>
    </lineage>
</organism>
<dbReference type="GO" id="GO:0045259">
    <property type="term" value="C:proton-transporting ATP synthase complex"/>
    <property type="evidence" value="ECO:0007669"/>
    <property type="project" value="UniProtKB-KW"/>
</dbReference>
<evidence type="ECO:0000313" key="18">
    <source>
        <dbReference type="EMBL" id="KAJ8430091.1"/>
    </source>
</evidence>
<sequence length="197" mass="21932">MLYRYIPDVKICGIPSGEVYFTIIMKANPTTSGTGFPYLKKKKVGPCRSNYWSGTGRSFSSRGPLSVLVSGGTLGRIFNVLGEFVDHSRIKVVDLLAPYHRGGKIKLFRGVRVGKTVLIMELINNIAKVHRGISVFGRVGERTPEENDLCKEMKESRVINEKNIADSKVALFCSQMNEPSRAHTRVGLTSLIMAEYF</sequence>
<evidence type="ECO:0000256" key="13">
    <source>
        <dbReference type="ARBA" id="ARBA00037290"/>
    </source>
</evidence>
<evidence type="ECO:0000256" key="16">
    <source>
        <dbReference type="ARBA" id="ARBA00048383"/>
    </source>
</evidence>
<dbReference type="PANTHER" id="PTHR15184:SF71">
    <property type="entry name" value="ATP SYNTHASE SUBUNIT BETA, MITOCHONDRIAL"/>
    <property type="match status" value="1"/>
</dbReference>
<evidence type="ECO:0000256" key="2">
    <source>
        <dbReference type="ARBA" id="ARBA00008936"/>
    </source>
</evidence>
<keyword evidence="12" id="KW-0066">ATP synthesis</keyword>
<keyword evidence="6" id="KW-0375">Hydrogen ion transport</keyword>
<dbReference type="Pfam" id="PF00006">
    <property type="entry name" value="ATP-synt_ab"/>
    <property type="match status" value="1"/>
</dbReference>
<evidence type="ECO:0000256" key="7">
    <source>
        <dbReference type="ARBA" id="ARBA00022840"/>
    </source>
</evidence>
<dbReference type="InterPro" id="IPR000194">
    <property type="entry name" value="ATPase_F1/V1/A1_a/bsu_nucl-bd"/>
</dbReference>
<evidence type="ECO:0000256" key="6">
    <source>
        <dbReference type="ARBA" id="ARBA00022781"/>
    </source>
</evidence>
<keyword evidence="7" id="KW-0067">ATP-binding</keyword>
<evidence type="ECO:0000256" key="10">
    <source>
        <dbReference type="ARBA" id="ARBA00023136"/>
    </source>
</evidence>
<evidence type="ECO:0000313" key="19">
    <source>
        <dbReference type="Proteomes" id="UP001153076"/>
    </source>
</evidence>
<dbReference type="GO" id="GO:0005739">
    <property type="term" value="C:mitochondrion"/>
    <property type="evidence" value="ECO:0007669"/>
    <property type="project" value="GOC"/>
</dbReference>
<keyword evidence="19" id="KW-1185">Reference proteome</keyword>
<dbReference type="OrthoDB" id="149879at2759"/>
<keyword evidence="5" id="KW-0547">Nucleotide-binding</keyword>
<dbReference type="GO" id="GO:0005524">
    <property type="term" value="F:ATP binding"/>
    <property type="evidence" value="ECO:0007669"/>
    <property type="project" value="UniProtKB-KW"/>
</dbReference>
<dbReference type="GO" id="GO:0009535">
    <property type="term" value="C:chloroplast thylakoid membrane"/>
    <property type="evidence" value="ECO:0007669"/>
    <property type="project" value="TreeGrafter"/>
</dbReference>
<evidence type="ECO:0000256" key="4">
    <source>
        <dbReference type="ARBA" id="ARBA00022448"/>
    </source>
</evidence>
<comment type="catalytic activity">
    <reaction evidence="16">
        <text>ATP + H2O + 4 H(+)(in) = ADP + phosphate + 5 H(+)(out)</text>
        <dbReference type="Rhea" id="RHEA:57720"/>
        <dbReference type="ChEBI" id="CHEBI:15377"/>
        <dbReference type="ChEBI" id="CHEBI:15378"/>
        <dbReference type="ChEBI" id="CHEBI:30616"/>
        <dbReference type="ChEBI" id="CHEBI:43474"/>
        <dbReference type="ChEBI" id="CHEBI:456216"/>
        <dbReference type="EC" id="7.1.2.2"/>
    </reaction>
</comment>
<accession>A0A9Q1JS36</accession>
<comment type="function">
    <text evidence="13">Produces ATP from ADP in the presence of a proton gradient across the membrane. The catalytic sites are hosted primarily by the beta subunits.</text>
</comment>
<comment type="subcellular location">
    <subcellularLocation>
        <location evidence="1">Membrane</location>
    </subcellularLocation>
</comment>
<comment type="caution">
    <text evidence="18">The sequence shown here is derived from an EMBL/GenBank/DDBJ whole genome shotgun (WGS) entry which is preliminary data.</text>
</comment>
<proteinExistence type="inferred from homology"/>
<feature type="domain" description="ATPase F1/V1/A1 complex alpha/beta subunit nucleotide-binding" evidence="17">
    <location>
        <begin position="90"/>
        <end position="197"/>
    </location>
</feature>
<dbReference type="AlphaFoldDB" id="A0A9Q1JS36"/>
<gene>
    <name evidence="18" type="ORF">Cgig2_022693</name>
</gene>
<keyword evidence="8" id="KW-1278">Translocase</keyword>
<dbReference type="GO" id="GO:0042776">
    <property type="term" value="P:proton motive force-driven mitochondrial ATP synthesis"/>
    <property type="evidence" value="ECO:0007669"/>
    <property type="project" value="TreeGrafter"/>
</dbReference>
<evidence type="ECO:0000256" key="5">
    <source>
        <dbReference type="ARBA" id="ARBA00022741"/>
    </source>
</evidence>
<keyword evidence="9" id="KW-0406">Ion transport</keyword>
<dbReference type="EC" id="7.1.2.2" evidence="3"/>
<evidence type="ECO:0000256" key="14">
    <source>
        <dbReference type="ARBA" id="ARBA00042624"/>
    </source>
</evidence>
<dbReference type="InterPro" id="IPR027417">
    <property type="entry name" value="P-loop_NTPase"/>
</dbReference>
<evidence type="ECO:0000256" key="3">
    <source>
        <dbReference type="ARBA" id="ARBA00012473"/>
    </source>
</evidence>
<dbReference type="Gene3D" id="3.40.50.300">
    <property type="entry name" value="P-loop containing nucleotide triphosphate hydrolases"/>
    <property type="match status" value="1"/>
</dbReference>
<dbReference type="PANTHER" id="PTHR15184">
    <property type="entry name" value="ATP SYNTHASE"/>
    <property type="match status" value="1"/>
</dbReference>
<keyword evidence="11" id="KW-0139">CF(1)</keyword>
<dbReference type="EMBL" id="JAKOGI010000824">
    <property type="protein sequence ID" value="KAJ8430091.1"/>
    <property type="molecule type" value="Genomic_DNA"/>
</dbReference>
<comment type="similarity">
    <text evidence="2">Belongs to the ATPase alpha/beta chains family.</text>
</comment>
<evidence type="ECO:0000256" key="9">
    <source>
        <dbReference type="ARBA" id="ARBA00023065"/>
    </source>
</evidence>
<dbReference type="Proteomes" id="UP001153076">
    <property type="component" value="Unassembled WGS sequence"/>
</dbReference>
<keyword evidence="4" id="KW-0813">Transport</keyword>
<evidence type="ECO:0000256" key="12">
    <source>
        <dbReference type="ARBA" id="ARBA00023310"/>
    </source>
</evidence>
<evidence type="ECO:0000256" key="8">
    <source>
        <dbReference type="ARBA" id="ARBA00022967"/>
    </source>
</evidence>
<evidence type="ECO:0000256" key="11">
    <source>
        <dbReference type="ARBA" id="ARBA00023196"/>
    </source>
</evidence>
<name>A0A9Q1JS36_9CARY</name>
<keyword evidence="10" id="KW-0472">Membrane</keyword>
<evidence type="ECO:0000259" key="17">
    <source>
        <dbReference type="Pfam" id="PF00006"/>
    </source>
</evidence>
<dbReference type="GO" id="GO:0046933">
    <property type="term" value="F:proton-transporting ATP synthase activity, rotational mechanism"/>
    <property type="evidence" value="ECO:0007669"/>
    <property type="project" value="TreeGrafter"/>
</dbReference>